<dbReference type="Pfam" id="PF12844">
    <property type="entry name" value="HTH_19"/>
    <property type="match status" value="1"/>
</dbReference>
<keyword evidence="1" id="KW-0238">DNA-binding</keyword>
<dbReference type="Gene3D" id="1.10.260.40">
    <property type="entry name" value="lambda repressor-like DNA-binding domains"/>
    <property type="match status" value="1"/>
</dbReference>
<feature type="domain" description="HTH cro/C1-type" evidence="2">
    <location>
        <begin position="8"/>
        <end position="62"/>
    </location>
</feature>
<gene>
    <name evidence="3" type="ORF">ML462_13275</name>
</gene>
<evidence type="ECO:0000313" key="3">
    <source>
        <dbReference type="EMBL" id="MCH4824144.1"/>
    </source>
</evidence>
<sequence>MSLFGNNIRKIRSVKSLSQQSFAEIFDLKRGTLGAYEEGRSEPKIDTIIRISNYFSIPIGDILTKELTVNQLTSFKGDPDTTNLTGKEDTFSKIPCIDPENYEDYIQYCDKQNYIQDLPSIQIPVNNEKDLRAFIINDLEMSKNSDGLYPEDVVIAEKVLNDGFSNIKSSILYLTVTNENILVRRLFPKGESLILKADREGVQDIEIDISEIKEMWEVKYVFYHRLPKNKSSEIDKKLFFLEKEIQKLRTSLE</sequence>
<dbReference type="SUPFAM" id="SSF47413">
    <property type="entry name" value="lambda repressor-like DNA-binding domains"/>
    <property type="match status" value="1"/>
</dbReference>
<organism evidence="3 4">
    <name type="scientific">Christiangramia lutea</name>
    <dbReference type="NCBI Taxonomy" id="1607951"/>
    <lineage>
        <taxon>Bacteria</taxon>
        <taxon>Pseudomonadati</taxon>
        <taxon>Bacteroidota</taxon>
        <taxon>Flavobacteriia</taxon>
        <taxon>Flavobacteriales</taxon>
        <taxon>Flavobacteriaceae</taxon>
        <taxon>Christiangramia</taxon>
    </lineage>
</organism>
<dbReference type="PROSITE" id="PS50943">
    <property type="entry name" value="HTH_CROC1"/>
    <property type="match status" value="1"/>
</dbReference>
<evidence type="ECO:0000313" key="4">
    <source>
        <dbReference type="Proteomes" id="UP001139226"/>
    </source>
</evidence>
<dbReference type="InterPro" id="IPR010982">
    <property type="entry name" value="Lambda_DNA-bd_dom_sf"/>
</dbReference>
<name>A0A9X1V6Y6_9FLAO</name>
<accession>A0A9X1V6Y6</accession>
<dbReference type="AlphaFoldDB" id="A0A9X1V6Y6"/>
<evidence type="ECO:0000259" key="2">
    <source>
        <dbReference type="PROSITE" id="PS50943"/>
    </source>
</evidence>
<dbReference type="CDD" id="cd00093">
    <property type="entry name" value="HTH_XRE"/>
    <property type="match status" value="1"/>
</dbReference>
<dbReference type="InterPro" id="IPR001387">
    <property type="entry name" value="Cro/C1-type_HTH"/>
</dbReference>
<dbReference type="GO" id="GO:0003677">
    <property type="term" value="F:DNA binding"/>
    <property type="evidence" value="ECO:0007669"/>
    <property type="project" value="UniProtKB-KW"/>
</dbReference>
<dbReference type="EMBL" id="JAKVTV010000004">
    <property type="protein sequence ID" value="MCH4824144.1"/>
    <property type="molecule type" value="Genomic_DNA"/>
</dbReference>
<dbReference type="RefSeq" id="WP_240714310.1">
    <property type="nucleotide sequence ID" value="NZ_JAKVTV010000004.1"/>
</dbReference>
<dbReference type="PANTHER" id="PTHR46558">
    <property type="entry name" value="TRACRIPTIONAL REGULATORY PROTEIN-RELATED-RELATED"/>
    <property type="match status" value="1"/>
</dbReference>
<protein>
    <submittedName>
        <fullName evidence="3">Helix-turn-helix domain-containing protein</fullName>
    </submittedName>
</protein>
<proteinExistence type="predicted"/>
<keyword evidence="4" id="KW-1185">Reference proteome</keyword>
<dbReference type="SMART" id="SM00530">
    <property type="entry name" value="HTH_XRE"/>
    <property type="match status" value="1"/>
</dbReference>
<reference evidence="3" key="1">
    <citation type="submission" date="2022-03" db="EMBL/GenBank/DDBJ databases">
        <title>Gramella crocea sp. nov., isolated from activated sludge of a seafood processing plant.</title>
        <authorList>
            <person name="Zhang X."/>
        </authorList>
    </citation>
    <scope>NUCLEOTIDE SEQUENCE</scope>
    <source>
        <strain evidence="3">YJ019</strain>
    </source>
</reference>
<comment type="caution">
    <text evidence="3">The sequence shown here is derived from an EMBL/GenBank/DDBJ whole genome shotgun (WGS) entry which is preliminary data.</text>
</comment>
<dbReference type="Proteomes" id="UP001139226">
    <property type="component" value="Unassembled WGS sequence"/>
</dbReference>
<dbReference type="PANTHER" id="PTHR46558:SF11">
    <property type="entry name" value="HTH-TYPE TRANSCRIPTIONAL REGULATOR XRE"/>
    <property type="match status" value="1"/>
</dbReference>
<evidence type="ECO:0000256" key="1">
    <source>
        <dbReference type="ARBA" id="ARBA00023125"/>
    </source>
</evidence>